<dbReference type="PROSITE" id="PS51186">
    <property type="entry name" value="GNAT"/>
    <property type="match status" value="1"/>
</dbReference>
<dbReference type="GO" id="GO:0016747">
    <property type="term" value="F:acyltransferase activity, transferring groups other than amino-acyl groups"/>
    <property type="evidence" value="ECO:0007669"/>
    <property type="project" value="InterPro"/>
</dbReference>
<dbReference type="OrthoDB" id="7365268at2"/>
<sequence length="288" mass="31588">MIRVAKPGDEGAIDAFLAPRSESSMFLRSNLAQFGVSPDQSDDPRATTFWLIEEGPIRAVFGKSNAGFLMGQAPDNHRTDWRAFRHVLRGAKVAGITGETHQIKTALDILGLRDAAFSVMRDEPHYRLILQDLERPTGNAQLRPVRSDEFDMLVDWIIDYDTSVLGSAMNAETRTRALANASAHMDSKNHRILEVDGIPVAKTAFNAALPDMVQVGGVYTPPEHRSRGYARTAVALHLLEARERGVTTAILFASGEPACRAYESIGFRRIGTYTLGILAKAQVIGAEE</sequence>
<evidence type="ECO:0000259" key="1">
    <source>
        <dbReference type="PROSITE" id="PS51186"/>
    </source>
</evidence>
<reference evidence="2 3" key="1">
    <citation type="submission" date="2016-10" db="EMBL/GenBank/DDBJ databases">
        <authorList>
            <person name="de Groot N.N."/>
        </authorList>
    </citation>
    <scope>NUCLEOTIDE SEQUENCE [LARGE SCALE GENOMIC DNA]</scope>
    <source>
        <strain evidence="2 3">DSM 29439</strain>
    </source>
</reference>
<dbReference type="AlphaFoldDB" id="A0A1I0N935"/>
<dbReference type="SUPFAM" id="SSF55729">
    <property type="entry name" value="Acyl-CoA N-acyltransferases (Nat)"/>
    <property type="match status" value="1"/>
</dbReference>
<evidence type="ECO:0000313" key="2">
    <source>
        <dbReference type="EMBL" id="SEV97695.1"/>
    </source>
</evidence>
<protein>
    <submittedName>
        <fullName evidence="2">Predicted acetyltransferase, GNAT family</fullName>
    </submittedName>
</protein>
<name>A0A1I0N935_9RHOB</name>
<dbReference type="EMBL" id="FOJB01000001">
    <property type="protein sequence ID" value="SEV97695.1"/>
    <property type="molecule type" value="Genomic_DNA"/>
</dbReference>
<gene>
    <name evidence="2" type="ORF">SAMN05444851_0645</name>
</gene>
<evidence type="ECO:0000313" key="3">
    <source>
        <dbReference type="Proteomes" id="UP000199650"/>
    </source>
</evidence>
<feature type="domain" description="N-acetyltransferase" evidence="1">
    <location>
        <begin position="140"/>
        <end position="285"/>
    </location>
</feature>
<proteinExistence type="predicted"/>
<accession>A0A1I0N935</accession>
<dbReference type="InterPro" id="IPR016181">
    <property type="entry name" value="Acyl_CoA_acyltransferase"/>
</dbReference>
<dbReference type="STRING" id="1173584.SAMN05444851_0645"/>
<dbReference type="Pfam" id="PF00583">
    <property type="entry name" value="Acetyltransf_1"/>
    <property type="match status" value="1"/>
</dbReference>
<dbReference type="Proteomes" id="UP000199650">
    <property type="component" value="Unassembled WGS sequence"/>
</dbReference>
<dbReference type="Gene3D" id="3.40.630.30">
    <property type="match status" value="1"/>
</dbReference>
<organism evidence="2 3">
    <name type="scientific">Aliiroseovarius sediminilitoris</name>
    <dbReference type="NCBI Taxonomy" id="1173584"/>
    <lineage>
        <taxon>Bacteria</taxon>
        <taxon>Pseudomonadati</taxon>
        <taxon>Pseudomonadota</taxon>
        <taxon>Alphaproteobacteria</taxon>
        <taxon>Rhodobacterales</taxon>
        <taxon>Paracoccaceae</taxon>
        <taxon>Aliiroseovarius</taxon>
    </lineage>
</organism>
<keyword evidence="3" id="KW-1185">Reference proteome</keyword>
<keyword evidence="2" id="KW-0808">Transferase</keyword>
<dbReference type="InterPro" id="IPR000182">
    <property type="entry name" value="GNAT_dom"/>
</dbReference>
<dbReference type="CDD" id="cd04301">
    <property type="entry name" value="NAT_SF"/>
    <property type="match status" value="1"/>
</dbReference>